<sequence length="747" mass="83381">MKSSFSSTSPFAYQIPPSPRNHRSGEHSRSKPLPESGDVSERILKKPSRSSDEGKSKGKSSRSQSSSASTLFSQPNVTLEDIPISNLPSSLSTTRPAMVTPRPAPQFGERSVAQRAPPLQPTVEEDVESVTSTPRMAKKLPQKSMDAVQPPPAPSTPELTTAPLPLQKQAFPKPQLVHVEPTVGIDEAQHPPTSPSSMDGSPVQAKSKPRRSLDDSMTRYSSTAPGNSAVTPAAIRISPPQSPQLHVYNPHNYHQGYMSASPLPDSQRSSPAPQPPPSMPPINYGYLPMMRGGPQPSVYANPYYGMPFSPPAEPSLQNNDSPRSPPPAQDEHEQLLEKVAGVLPDINRLLNNYKERQGRLSARELLEKQAQLSHSEQLDKAGIELEATKKEYEKVIQELVGERGKLERELTVLRPRVTELESAEAEKKALKAELEAMKVSQKELAEALDGTRMSKEEMQTAKLANETEIEGLRKALHDEKELRQRYVADVKVQAQDQIALKQREFSKIVDDLKLNYSKAQMELTSLISKHSIQKTDLDAARSSEADHKTKFSLKSKELDDALLSHRHEIEAIKKKHEQDQGKMAQGAEERIAQICREHSIKEKDWKQKYRSISTELESHKLESQRLRAELETLGKSKNEEKLIKTAELVESLALWRTKSDELQKQNQNLDRLLQSLGHNACIYGIVEIALEVWRYAQIERKSVSSFMLGTEAFDFQRRNQPEPDCDTAVDEELSHGPGTMTLCIPNK</sequence>
<dbReference type="AlphaFoldDB" id="A0A8H7DZ60"/>
<comment type="caution">
    <text evidence="3">The sequence shown here is derived from an EMBL/GenBank/DDBJ whole genome shotgun (WGS) entry which is preliminary data.</text>
</comment>
<dbReference type="EMBL" id="JAACFV010000179">
    <property type="protein sequence ID" value="KAF7503427.1"/>
    <property type="molecule type" value="Genomic_DNA"/>
</dbReference>
<evidence type="ECO:0000313" key="4">
    <source>
        <dbReference type="Proteomes" id="UP000606974"/>
    </source>
</evidence>
<gene>
    <name evidence="3" type="ORF">GJ744_003757</name>
</gene>
<keyword evidence="4" id="KW-1185">Reference proteome</keyword>
<dbReference type="OrthoDB" id="6365728at2759"/>
<protein>
    <submittedName>
        <fullName evidence="3">Uncharacterized protein</fullName>
    </submittedName>
</protein>
<keyword evidence="1" id="KW-0175">Coiled coil</keyword>
<feature type="region of interest" description="Disordered" evidence="2">
    <location>
        <begin position="1"/>
        <end position="280"/>
    </location>
</feature>
<feature type="region of interest" description="Disordered" evidence="2">
    <location>
        <begin position="310"/>
        <end position="332"/>
    </location>
</feature>
<evidence type="ECO:0000256" key="1">
    <source>
        <dbReference type="SAM" id="Coils"/>
    </source>
</evidence>
<dbReference type="Proteomes" id="UP000606974">
    <property type="component" value="Unassembled WGS sequence"/>
</dbReference>
<feature type="compositionally biased region" description="Polar residues" evidence="2">
    <location>
        <begin position="218"/>
        <end position="230"/>
    </location>
</feature>
<feature type="coiled-coil region" evidence="1">
    <location>
        <begin position="378"/>
        <end position="447"/>
    </location>
</feature>
<evidence type="ECO:0000313" key="3">
    <source>
        <dbReference type="EMBL" id="KAF7503427.1"/>
    </source>
</evidence>
<feature type="compositionally biased region" description="Polar residues" evidence="2">
    <location>
        <begin position="1"/>
        <end position="11"/>
    </location>
</feature>
<reference evidence="3" key="1">
    <citation type="submission" date="2020-02" db="EMBL/GenBank/DDBJ databases">
        <authorList>
            <person name="Palmer J.M."/>
        </authorList>
    </citation>
    <scope>NUCLEOTIDE SEQUENCE</scope>
    <source>
        <strain evidence="3">EPUS1.4</strain>
        <tissue evidence="3">Thallus</tissue>
    </source>
</reference>
<evidence type="ECO:0000256" key="2">
    <source>
        <dbReference type="SAM" id="MobiDB-lite"/>
    </source>
</evidence>
<accession>A0A8H7DZ60</accession>
<organism evidence="3 4">
    <name type="scientific">Endocarpon pusillum</name>
    <dbReference type="NCBI Taxonomy" id="364733"/>
    <lineage>
        <taxon>Eukaryota</taxon>
        <taxon>Fungi</taxon>
        <taxon>Dikarya</taxon>
        <taxon>Ascomycota</taxon>
        <taxon>Pezizomycotina</taxon>
        <taxon>Eurotiomycetes</taxon>
        <taxon>Chaetothyriomycetidae</taxon>
        <taxon>Verrucariales</taxon>
        <taxon>Verrucariaceae</taxon>
        <taxon>Endocarpon</taxon>
    </lineage>
</organism>
<feature type="compositionally biased region" description="Polar residues" evidence="2">
    <location>
        <begin position="86"/>
        <end position="95"/>
    </location>
</feature>
<feature type="coiled-coil region" evidence="1">
    <location>
        <begin position="609"/>
        <end position="679"/>
    </location>
</feature>
<feature type="compositionally biased region" description="Basic and acidic residues" evidence="2">
    <location>
        <begin position="39"/>
        <end position="56"/>
    </location>
</feature>
<name>A0A8H7DZ60_9EURO</name>
<proteinExistence type="predicted"/>